<proteinExistence type="predicted"/>
<feature type="compositionally biased region" description="Low complexity" evidence="2">
    <location>
        <begin position="430"/>
        <end position="442"/>
    </location>
</feature>
<feature type="compositionally biased region" description="Basic and acidic residues" evidence="2">
    <location>
        <begin position="443"/>
        <end position="455"/>
    </location>
</feature>
<evidence type="ECO:0000256" key="2">
    <source>
        <dbReference type="SAM" id="MobiDB-lite"/>
    </source>
</evidence>
<gene>
    <name evidence="3" type="ORF">WJX72_005127</name>
</gene>
<feature type="region of interest" description="Disordered" evidence="2">
    <location>
        <begin position="292"/>
        <end position="338"/>
    </location>
</feature>
<sequence length="791" mass="84693">MLISGRRMTAEQQQGQSDAAEPVQAEADVAPRDTRHAEPLQPYAPWLDASPSVVQQHSWLAPEDSLLGQPCINYQGHASGRDVQRLQKIVSQLVELVADDASFGGTGSSASSPTARMTKATAKAVGLLPSKAGASPTKAHVAVEDSAEVIAAADEQVARITQQKGAASSADPGLIKAGHGSARSTLHMRIRDMATAAFAELAQQCSRQDKAHAVLQLWGSLAEVLDRAAFRSDVSSQDAEHKAEEMAAEAAKAKEKCVKLEQQLEQAKSEQEKLRQQVSELQASAAQQAEKALQAQQAQRAELDQAQRDKRALEEKEPEPPRRVSMLRAKSVAGLSSTGSIADSLASADFHSVSSQRHASSEVESEDQLLDAESGLESDSGSDLGSRDEDGSASDAESDIQEEGAARTASDSESEEALDHSVQDDDEDVVSVLSEESSSSDVHPLDHDSDAERQIARRPCIGNISSPKTLSASTSHSDLHSAELRAAEAKPKDGQAPHHASPLSEAQRQSLIEPLDPLPDRLRESSVKPTFSPQRFDIPDPDTNLDTRGEITLFNGVVHSVRSMHAEVKHELQAHRKGRLSEAQQTKQQIQELEGTVAILREHLSRAQELLRSQVVMTIAVATIAAASPDDMWVRKLAQAARHSRATIKGGQHYYANGSLGKPPKADRGAEEAEKVEAEVAAVVQHSLARLDKAVETGWMGPPETNLHRNFVRAVLTAVESAACLPGSAYFCCTFTAGMEGAVIETMAKLCHDNALASAEDAGPVTPEMRAQALEHVRSRMAEPGAPLPAC</sequence>
<keyword evidence="4" id="KW-1185">Reference proteome</keyword>
<accession>A0AAW1PBK9</accession>
<feature type="compositionally biased region" description="Basic and acidic residues" evidence="2">
    <location>
        <begin position="301"/>
        <end position="322"/>
    </location>
</feature>
<reference evidence="3 4" key="1">
    <citation type="journal article" date="2024" name="Nat. Commun.">
        <title>Phylogenomics reveals the evolutionary origins of lichenization in chlorophyte algae.</title>
        <authorList>
            <person name="Puginier C."/>
            <person name="Libourel C."/>
            <person name="Otte J."/>
            <person name="Skaloud P."/>
            <person name="Haon M."/>
            <person name="Grisel S."/>
            <person name="Petersen M."/>
            <person name="Berrin J.G."/>
            <person name="Delaux P.M."/>
            <person name="Dal Grande F."/>
            <person name="Keller J."/>
        </authorList>
    </citation>
    <scope>NUCLEOTIDE SEQUENCE [LARGE SCALE GENOMIC DNA]</scope>
    <source>
        <strain evidence="3 4">SAG 2043</strain>
    </source>
</reference>
<evidence type="ECO:0000313" key="4">
    <source>
        <dbReference type="Proteomes" id="UP001489004"/>
    </source>
</evidence>
<protein>
    <submittedName>
        <fullName evidence="3">Uncharacterized protein</fullName>
    </submittedName>
</protein>
<feature type="compositionally biased region" description="Basic and acidic residues" evidence="2">
    <location>
        <begin position="29"/>
        <end position="38"/>
    </location>
</feature>
<evidence type="ECO:0000313" key="3">
    <source>
        <dbReference type="EMBL" id="KAK9806856.1"/>
    </source>
</evidence>
<feature type="compositionally biased region" description="Polar residues" evidence="2">
    <location>
        <begin position="463"/>
        <end position="476"/>
    </location>
</feature>
<feature type="region of interest" description="Disordered" evidence="2">
    <location>
        <begin position="1"/>
        <end position="39"/>
    </location>
</feature>
<feature type="compositionally biased region" description="Acidic residues" evidence="2">
    <location>
        <begin position="363"/>
        <end position="376"/>
    </location>
</feature>
<organism evidence="3 4">
    <name type="scientific">[Myrmecia] bisecta</name>
    <dbReference type="NCBI Taxonomy" id="41462"/>
    <lineage>
        <taxon>Eukaryota</taxon>
        <taxon>Viridiplantae</taxon>
        <taxon>Chlorophyta</taxon>
        <taxon>core chlorophytes</taxon>
        <taxon>Trebouxiophyceae</taxon>
        <taxon>Trebouxiales</taxon>
        <taxon>Trebouxiaceae</taxon>
        <taxon>Myrmecia</taxon>
    </lineage>
</organism>
<evidence type="ECO:0000256" key="1">
    <source>
        <dbReference type="SAM" id="Coils"/>
    </source>
</evidence>
<feature type="region of interest" description="Disordered" evidence="2">
    <location>
        <begin position="350"/>
        <end position="544"/>
    </location>
</feature>
<dbReference type="AlphaFoldDB" id="A0AAW1PBK9"/>
<dbReference type="EMBL" id="JALJOR010000013">
    <property type="protein sequence ID" value="KAK9806856.1"/>
    <property type="molecule type" value="Genomic_DNA"/>
</dbReference>
<name>A0AAW1PBK9_9CHLO</name>
<feature type="compositionally biased region" description="Basic and acidic residues" evidence="2">
    <location>
        <begin position="477"/>
        <end position="496"/>
    </location>
</feature>
<comment type="caution">
    <text evidence="3">The sequence shown here is derived from an EMBL/GenBank/DDBJ whole genome shotgun (WGS) entry which is preliminary data.</text>
</comment>
<feature type="coiled-coil region" evidence="1">
    <location>
        <begin position="583"/>
        <end position="610"/>
    </location>
</feature>
<keyword evidence="1" id="KW-0175">Coiled coil</keyword>
<dbReference type="Proteomes" id="UP001489004">
    <property type="component" value="Unassembled WGS sequence"/>
</dbReference>